<dbReference type="EMBL" id="QFNY01000160">
    <property type="protein sequence ID" value="PZO99976.1"/>
    <property type="molecule type" value="Genomic_DNA"/>
</dbReference>
<dbReference type="PANTHER" id="PTHR43669">
    <property type="entry name" value="5-KETO-D-GLUCONATE 5-REDUCTASE"/>
    <property type="match status" value="1"/>
</dbReference>
<dbReference type="EMBL" id="VSZI01000001">
    <property type="protein sequence ID" value="TYR20153.1"/>
    <property type="molecule type" value="Genomic_DNA"/>
</dbReference>
<dbReference type="RefSeq" id="WP_070760244.1">
    <property type="nucleotide sequence ID" value="NZ_CP136640.1"/>
</dbReference>
<sequence>MSNIAIFGATSEIGEHIARLLAPGQSFLLAGRRPEALDTLAEELRGLGARRVETYFFDAADTASHSGVIDEMEADCGPIDTAFAMFGVLGDQQLAEEDGAEVYRVLHTDFTAQAVLLTELSQRMKRRGTGTLVAYSSIAGARVRRPNYVYGSAKAGLDGFAQGMQDALRGSGVRLMVVRPGFVIGRMTEGMDPAPMSSTPDVVAKATVEALEGNRDDVWIPGKLRVLAAVMQLVPRWLWRLAPR</sequence>
<reference evidence="4 6" key="2">
    <citation type="submission" date="2019-08" db="EMBL/GenBank/DDBJ databases">
        <title>Draft genome of C. urealyticum strain VH4248.</title>
        <authorList>
            <person name="Navas J."/>
        </authorList>
    </citation>
    <scope>NUCLEOTIDE SEQUENCE [LARGE SCALE GENOMIC DNA]</scope>
    <source>
        <strain evidence="4 6">VH4248</strain>
    </source>
</reference>
<dbReference type="Proteomes" id="UP000324726">
    <property type="component" value="Unassembled WGS sequence"/>
</dbReference>
<dbReference type="SUPFAM" id="SSF51735">
    <property type="entry name" value="NAD(P)-binding Rossmann-fold domains"/>
    <property type="match status" value="1"/>
</dbReference>
<evidence type="ECO:0000313" key="6">
    <source>
        <dbReference type="Proteomes" id="UP000324726"/>
    </source>
</evidence>
<dbReference type="Proteomes" id="UP000249451">
    <property type="component" value="Unassembled WGS sequence"/>
</dbReference>
<evidence type="ECO:0000313" key="5">
    <source>
        <dbReference type="Proteomes" id="UP000249451"/>
    </source>
</evidence>
<gene>
    <name evidence="3" type="ORF">DI609_07230</name>
    <name evidence="4" type="ORF">FYJ87_04030</name>
</gene>
<evidence type="ECO:0000256" key="2">
    <source>
        <dbReference type="ARBA" id="ARBA00023002"/>
    </source>
</evidence>
<dbReference type="Pfam" id="PF00106">
    <property type="entry name" value="adh_short"/>
    <property type="match status" value="1"/>
</dbReference>
<evidence type="ECO:0000256" key="1">
    <source>
        <dbReference type="ARBA" id="ARBA00006484"/>
    </source>
</evidence>
<protein>
    <submittedName>
        <fullName evidence="3">KR domain-containing protein</fullName>
    </submittedName>
    <submittedName>
        <fullName evidence="4">SDR family NAD(P)-dependent oxidoreductase</fullName>
    </submittedName>
</protein>
<proteinExistence type="inferred from homology"/>
<comment type="caution">
    <text evidence="3">The sequence shown here is derived from an EMBL/GenBank/DDBJ whole genome shotgun (WGS) entry which is preliminary data.</text>
</comment>
<dbReference type="GO" id="GO:0016491">
    <property type="term" value="F:oxidoreductase activity"/>
    <property type="evidence" value="ECO:0007669"/>
    <property type="project" value="UniProtKB-KW"/>
</dbReference>
<keyword evidence="2" id="KW-0560">Oxidoreductase</keyword>
<name>A0A2W5B3I4_9CORY</name>
<accession>A0A2W5B3I4</accession>
<comment type="similarity">
    <text evidence="1">Belongs to the short-chain dehydrogenases/reductases (SDR) family.</text>
</comment>
<evidence type="ECO:0000313" key="4">
    <source>
        <dbReference type="EMBL" id="TYR20153.1"/>
    </source>
</evidence>
<dbReference type="PANTHER" id="PTHR43669:SF6">
    <property type="entry name" value="DECAPRENYLPHOSPHORYL-2-KETO-BETA-D-ERYTHRO-PENTOSE REDUCTASE"/>
    <property type="match status" value="1"/>
</dbReference>
<reference evidence="3 5" key="1">
    <citation type="submission" date="2017-11" db="EMBL/GenBank/DDBJ databases">
        <title>Infants hospitalized years apart are colonized by the same room-sourced microbial strains.</title>
        <authorList>
            <person name="Brooks B."/>
            <person name="Olm M.R."/>
            <person name="Firek B.A."/>
            <person name="Baker R."/>
            <person name="Thomas B.C."/>
            <person name="Morowitz M.J."/>
            <person name="Banfield J.F."/>
        </authorList>
    </citation>
    <scope>NUCLEOTIDE SEQUENCE [LARGE SCALE GENOMIC DNA]</scope>
    <source>
        <strain evidence="3">S2_012_000_R3_87</strain>
    </source>
</reference>
<evidence type="ECO:0000313" key="3">
    <source>
        <dbReference type="EMBL" id="PZO99976.1"/>
    </source>
</evidence>
<dbReference type="PRINTS" id="PR00081">
    <property type="entry name" value="GDHRDH"/>
</dbReference>
<dbReference type="InterPro" id="IPR036291">
    <property type="entry name" value="NAD(P)-bd_dom_sf"/>
</dbReference>
<dbReference type="InterPro" id="IPR020904">
    <property type="entry name" value="Sc_DH/Rdtase_CS"/>
</dbReference>
<dbReference type="PROSITE" id="PS00061">
    <property type="entry name" value="ADH_SHORT"/>
    <property type="match status" value="1"/>
</dbReference>
<dbReference type="Gene3D" id="3.40.50.720">
    <property type="entry name" value="NAD(P)-binding Rossmann-like Domain"/>
    <property type="match status" value="1"/>
</dbReference>
<dbReference type="InterPro" id="IPR002347">
    <property type="entry name" value="SDR_fam"/>
</dbReference>
<organism evidence="3 5">
    <name type="scientific">Corynebacterium urealyticum</name>
    <dbReference type="NCBI Taxonomy" id="43771"/>
    <lineage>
        <taxon>Bacteria</taxon>
        <taxon>Bacillati</taxon>
        <taxon>Actinomycetota</taxon>
        <taxon>Actinomycetes</taxon>
        <taxon>Mycobacteriales</taxon>
        <taxon>Corynebacteriaceae</taxon>
        <taxon>Corynebacterium</taxon>
    </lineage>
</organism>
<dbReference type="AlphaFoldDB" id="A0A2W5B3I4"/>